<keyword evidence="3" id="KW-1185">Reference proteome</keyword>
<evidence type="ECO:0000256" key="1">
    <source>
        <dbReference type="SAM" id="MobiDB-lite"/>
    </source>
</evidence>
<reference evidence="2 3" key="1">
    <citation type="journal article" date="2018" name="G3 (Bethesda)">
        <title>Phylogenetic and Phylogenomic Definition of Rhizopus Species.</title>
        <authorList>
            <person name="Gryganskyi A.P."/>
            <person name="Golan J."/>
            <person name="Dolatabadi S."/>
            <person name="Mondo S."/>
            <person name="Robb S."/>
            <person name="Idnurm A."/>
            <person name="Muszewska A."/>
            <person name="Steczkiewicz K."/>
            <person name="Masonjones S."/>
            <person name="Liao H.L."/>
            <person name="Gajdeczka M.T."/>
            <person name="Anike F."/>
            <person name="Vuek A."/>
            <person name="Anishchenko I.M."/>
            <person name="Voigt K."/>
            <person name="de Hoog G.S."/>
            <person name="Smith M.E."/>
            <person name="Heitman J."/>
            <person name="Vilgalys R."/>
            <person name="Stajich J.E."/>
        </authorList>
    </citation>
    <scope>NUCLEOTIDE SEQUENCE [LARGE SCALE GENOMIC DNA]</scope>
    <source>
        <strain evidence="2 3">LSU 92-RS-03</strain>
    </source>
</reference>
<protein>
    <submittedName>
        <fullName evidence="2">Uncharacterized protein</fullName>
    </submittedName>
</protein>
<dbReference type="STRING" id="4846.A0A367KRG1"/>
<gene>
    <name evidence="2" type="ORF">CU098_013341</name>
</gene>
<dbReference type="OrthoDB" id="431557at2759"/>
<comment type="caution">
    <text evidence="2">The sequence shown here is derived from an EMBL/GenBank/DDBJ whole genome shotgun (WGS) entry which is preliminary data.</text>
</comment>
<organism evidence="2 3">
    <name type="scientific">Rhizopus stolonifer</name>
    <name type="common">Rhizopus nigricans</name>
    <dbReference type="NCBI Taxonomy" id="4846"/>
    <lineage>
        <taxon>Eukaryota</taxon>
        <taxon>Fungi</taxon>
        <taxon>Fungi incertae sedis</taxon>
        <taxon>Mucoromycota</taxon>
        <taxon>Mucoromycotina</taxon>
        <taxon>Mucoromycetes</taxon>
        <taxon>Mucorales</taxon>
        <taxon>Mucorineae</taxon>
        <taxon>Rhizopodaceae</taxon>
        <taxon>Rhizopus</taxon>
    </lineage>
</organism>
<dbReference type="Gene3D" id="3.60.20.10">
    <property type="entry name" value="Glutamine Phosphoribosylpyrophosphate, subunit 1, domain 1"/>
    <property type="match status" value="1"/>
</dbReference>
<dbReference type="AlphaFoldDB" id="A0A367KRG1"/>
<proteinExistence type="predicted"/>
<dbReference type="SUPFAM" id="SSF56235">
    <property type="entry name" value="N-terminal nucleophile aminohydrolases (Ntn hydrolases)"/>
    <property type="match status" value="1"/>
</dbReference>
<dbReference type="EMBL" id="PJQM01000584">
    <property type="protein sequence ID" value="RCI04761.1"/>
    <property type="molecule type" value="Genomic_DNA"/>
</dbReference>
<dbReference type="InterPro" id="IPR029055">
    <property type="entry name" value="Ntn_hydrolases_N"/>
</dbReference>
<evidence type="ECO:0000313" key="3">
    <source>
        <dbReference type="Proteomes" id="UP000253551"/>
    </source>
</evidence>
<dbReference type="Proteomes" id="UP000253551">
    <property type="component" value="Unassembled WGS sequence"/>
</dbReference>
<feature type="region of interest" description="Disordered" evidence="1">
    <location>
        <begin position="51"/>
        <end position="72"/>
    </location>
</feature>
<accession>A0A367KRG1</accession>
<evidence type="ECO:0000313" key="2">
    <source>
        <dbReference type="EMBL" id="RCI04761.1"/>
    </source>
</evidence>
<feature type="compositionally biased region" description="Basic and acidic residues" evidence="1">
    <location>
        <begin position="51"/>
        <end position="61"/>
    </location>
</feature>
<name>A0A367KRG1_RHIST</name>
<sequence length="72" mass="8083">MEENDTVKLAIKSLLEVVQTGAKNIEIVVMGTEGEVKRLEQEEVETVVTEIEKEKEEEAERKKKPNVPMGTA</sequence>